<evidence type="ECO:0000313" key="2">
    <source>
        <dbReference type="Proteomes" id="UP000192360"/>
    </source>
</evidence>
<gene>
    <name evidence="1" type="ORF">SAMN05660703_1068</name>
</gene>
<organism evidence="1 2">
    <name type="scientific">Cellulophaga tyrosinoxydans</name>
    <dbReference type="NCBI Taxonomy" id="504486"/>
    <lineage>
        <taxon>Bacteria</taxon>
        <taxon>Pseudomonadati</taxon>
        <taxon>Bacteroidota</taxon>
        <taxon>Flavobacteriia</taxon>
        <taxon>Flavobacteriales</taxon>
        <taxon>Flavobacteriaceae</taxon>
        <taxon>Cellulophaga</taxon>
    </lineage>
</organism>
<dbReference type="STRING" id="504486.SAMN05660703_1068"/>
<reference evidence="1 2" key="1">
    <citation type="submission" date="2017-04" db="EMBL/GenBank/DDBJ databases">
        <authorList>
            <person name="Afonso C.L."/>
            <person name="Miller P.J."/>
            <person name="Scott M.A."/>
            <person name="Spackman E."/>
            <person name="Goraichik I."/>
            <person name="Dimitrov K.M."/>
            <person name="Suarez D.L."/>
            <person name="Swayne D.E."/>
        </authorList>
    </citation>
    <scope>NUCLEOTIDE SEQUENCE [LARGE SCALE GENOMIC DNA]</scope>
    <source>
        <strain evidence="1 2">DSM 21164</strain>
    </source>
</reference>
<dbReference type="AlphaFoldDB" id="A0A1W1Z2Q4"/>
<accession>A0A1W1Z2Q4</accession>
<protein>
    <submittedName>
        <fullName evidence="1">Uncharacterized protein</fullName>
    </submittedName>
</protein>
<evidence type="ECO:0000313" key="1">
    <source>
        <dbReference type="EMBL" id="SMC42592.1"/>
    </source>
</evidence>
<sequence>MQKSLNKGKLMSRDIQLKERWELLVEKLSAQFADGDPLELDAIIYLVGVQELGKYHRTYKKDEKLDLMHIAICRLLEPYGFYAFDYFDEEGWPHYTIKEELPPLKAGEQSVLMKEAIVGYFIDKEYIQ</sequence>
<dbReference type="Proteomes" id="UP000192360">
    <property type="component" value="Unassembled WGS sequence"/>
</dbReference>
<keyword evidence="2" id="KW-1185">Reference proteome</keyword>
<dbReference type="EMBL" id="FWXO01000001">
    <property type="protein sequence ID" value="SMC42592.1"/>
    <property type="molecule type" value="Genomic_DNA"/>
</dbReference>
<proteinExistence type="predicted"/>
<name>A0A1W1Z2Q4_9FLAO</name>